<evidence type="ECO:0000313" key="3">
    <source>
        <dbReference type="Proteomes" id="UP000324800"/>
    </source>
</evidence>
<name>A0A5J4T435_9EUKA</name>
<reference evidence="2 3" key="1">
    <citation type="submission" date="2019-03" db="EMBL/GenBank/DDBJ databases">
        <title>Single cell metagenomics reveals metabolic interactions within the superorganism composed of flagellate Streblomastix strix and complex community of Bacteroidetes bacteria on its surface.</title>
        <authorList>
            <person name="Treitli S.C."/>
            <person name="Kolisko M."/>
            <person name="Husnik F."/>
            <person name="Keeling P."/>
            <person name="Hampl V."/>
        </authorList>
    </citation>
    <scope>NUCLEOTIDE SEQUENCE [LARGE SCALE GENOMIC DNA]</scope>
    <source>
        <strain evidence="2">ST1C</strain>
    </source>
</reference>
<dbReference type="InterPro" id="IPR011009">
    <property type="entry name" value="Kinase-like_dom_sf"/>
</dbReference>
<evidence type="ECO:0008006" key="4">
    <source>
        <dbReference type="Google" id="ProtNLM"/>
    </source>
</evidence>
<accession>A0A5J4T435</accession>
<dbReference type="AlphaFoldDB" id="A0A5J4T435"/>
<proteinExistence type="predicted"/>
<protein>
    <recommendedName>
        <fullName evidence="4">Protein kinase domain-containing protein</fullName>
    </recommendedName>
</protein>
<dbReference type="Gene3D" id="1.10.510.10">
    <property type="entry name" value="Transferase(Phosphotransferase) domain 1"/>
    <property type="match status" value="1"/>
</dbReference>
<organism evidence="2 3">
    <name type="scientific">Streblomastix strix</name>
    <dbReference type="NCBI Taxonomy" id="222440"/>
    <lineage>
        <taxon>Eukaryota</taxon>
        <taxon>Metamonada</taxon>
        <taxon>Preaxostyla</taxon>
        <taxon>Oxymonadida</taxon>
        <taxon>Streblomastigidae</taxon>
        <taxon>Streblomastix</taxon>
    </lineage>
</organism>
<sequence>NEEPNKLPEDIPSSLKNCVMRMLDKNPESRITSSEILALPEVSTIQLKEEQELSKYQFMLSRISLPVINEKYKEEEEKDIEGEEKDKNEEK</sequence>
<dbReference type="SUPFAM" id="SSF56112">
    <property type="entry name" value="Protein kinase-like (PK-like)"/>
    <property type="match status" value="1"/>
</dbReference>
<feature type="non-terminal residue" evidence="2">
    <location>
        <position position="1"/>
    </location>
</feature>
<evidence type="ECO:0000256" key="1">
    <source>
        <dbReference type="SAM" id="MobiDB-lite"/>
    </source>
</evidence>
<evidence type="ECO:0000313" key="2">
    <source>
        <dbReference type="EMBL" id="KAA6353124.1"/>
    </source>
</evidence>
<dbReference type="Proteomes" id="UP000324800">
    <property type="component" value="Unassembled WGS sequence"/>
</dbReference>
<gene>
    <name evidence="2" type="ORF">EZS28_051348</name>
</gene>
<dbReference type="EMBL" id="SNRW01038700">
    <property type="protein sequence ID" value="KAA6353124.1"/>
    <property type="molecule type" value="Genomic_DNA"/>
</dbReference>
<comment type="caution">
    <text evidence="2">The sequence shown here is derived from an EMBL/GenBank/DDBJ whole genome shotgun (WGS) entry which is preliminary data.</text>
</comment>
<dbReference type="OrthoDB" id="68483at2759"/>
<feature type="region of interest" description="Disordered" evidence="1">
    <location>
        <begin position="71"/>
        <end position="91"/>
    </location>
</feature>